<evidence type="ECO:0000313" key="3">
    <source>
        <dbReference type="EMBL" id="WIY49114.1"/>
    </source>
</evidence>
<keyword evidence="2" id="KW-0732">Signal</keyword>
<gene>
    <name evidence="3" type="ORF">QRO08_00610</name>
</gene>
<dbReference type="EMBL" id="CP127363">
    <property type="protein sequence ID" value="WIY49114.1"/>
    <property type="molecule type" value="Genomic_DNA"/>
</dbReference>
<dbReference type="Gene3D" id="3.40.190.150">
    <property type="entry name" value="Bordetella uptake gene, domain 1"/>
    <property type="match status" value="1"/>
</dbReference>
<sequence>MSSFRTFRASGSGRGRPHAARRALALIAPLALACAMAGPQSALAQDAWPARPITLVVGYPPGGSTDLTARTLGPELSARLGVPVVIENLGGAGGAIGAQKVASSAPDGYTLLLGASNEIAINRLVTKKVKYDVKDFTALALVASQPLVLVASAGSGVKNAADFVQRVRSQPGRTSYGSSGVGTSLHLAGEMVKEQGQLFMTHIPYRGVAPLTSDLLGNNIEFGVFVLSSALPQIRSGKMVALGTTEARRSAITPDIPALSEVPQFKNVDINVWFALMGPAHLPRPVADKLRKATLEALQSADFRKKMEASGSVVASPSVDPDAFVAAEVAKYRKIVQFAKIEE</sequence>
<dbReference type="PROSITE" id="PS51257">
    <property type="entry name" value="PROKAR_LIPOPROTEIN"/>
    <property type="match status" value="1"/>
</dbReference>
<dbReference type="InterPro" id="IPR005064">
    <property type="entry name" value="BUG"/>
</dbReference>
<dbReference type="PIRSF" id="PIRSF017082">
    <property type="entry name" value="YflP"/>
    <property type="match status" value="1"/>
</dbReference>
<comment type="similarity">
    <text evidence="1">Belongs to the UPF0065 (bug) family.</text>
</comment>
<dbReference type="GeneID" id="79789697"/>
<keyword evidence="4" id="KW-1185">Reference proteome</keyword>
<proteinExistence type="inferred from homology"/>
<organism evidence="3 4">
    <name type="scientific">Paracidovorax citrulli</name>
    <name type="common">Acidovorax citrulli</name>
    <dbReference type="NCBI Taxonomy" id="80869"/>
    <lineage>
        <taxon>Bacteria</taxon>
        <taxon>Pseudomonadati</taxon>
        <taxon>Pseudomonadota</taxon>
        <taxon>Betaproteobacteria</taxon>
        <taxon>Burkholderiales</taxon>
        <taxon>Comamonadaceae</taxon>
        <taxon>Paracidovorax</taxon>
    </lineage>
</organism>
<accession>A0ABY9AQA4</accession>
<name>A0ABY9AQA4_PARCI</name>
<evidence type="ECO:0000256" key="1">
    <source>
        <dbReference type="ARBA" id="ARBA00006987"/>
    </source>
</evidence>
<dbReference type="InterPro" id="IPR042100">
    <property type="entry name" value="Bug_dom1"/>
</dbReference>
<dbReference type="Gene3D" id="3.40.190.10">
    <property type="entry name" value="Periplasmic binding protein-like II"/>
    <property type="match status" value="1"/>
</dbReference>
<dbReference type="RefSeq" id="WP_011797700.1">
    <property type="nucleotide sequence ID" value="NZ_CP023687.1"/>
</dbReference>
<feature type="signal peptide" evidence="2">
    <location>
        <begin position="1"/>
        <end position="44"/>
    </location>
</feature>
<dbReference type="Proteomes" id="UP001242732">
    <property type="component" value="Chromosome"/>
</dbReference>
<dbReference type="PANTHER" id="PTHR42928:SF5">
    <property type="entry name" value="BLR1237 PROTEIN"/>
    <property type="match status" value="1"/>
</dbReference>
<dbReference type="SUPFAM" id="SSF53850">
    <property type="entry name" value="Periplasmic binding protein-like II"/>
    <property type="match status" value="1"/>
</dbReference>
<protein>
    <submittedName>
        <fullName evidence="3">Tripartite tricarboxylate transporter substrate-binding protein</fullName>
    </submittedName>
</protein>
<feature type="chain" id="PRO_5045112046" evidence="2">
    <location>
        <begin position="45"/>
        <end position="343"/>
    </location>
</feature>
<dbReference type="Pfam" id="PF03401">
    <property type="entry name" value="TctC"/>
    <property type="match status" value="1"/>
</dbReference>
<reference evidence="3 4" key="1">
    <citation type="submission" date="2023-06" db="EMBL/GenBank/DDBJ databases">
        <authorList>
            <person name="Ham H."/>
            <person name="Park D.S."/>
        </authorList>
    </citation>
    <scope>NUCLEOTIDE SEQUENCE [LARGE SCALE GENOMIC DNA]</scope>
    <source>
        <strain evidence="3 4">KACC 17005</strain>
    </source>
</reference>
<evidence type="ECO:0000313" key="4">
    <source>
        <dbReference type="Proteomes" id="UP001242732"/>
    </source>
</evidence>
<evidence type="ECO:0000256" key="2">
    <source>
        <dbReference type="SAM" id="SignalP"/>
    </source>
</evidence>
<dbReference type="PANTHER" id="PTHR42928">
    <property type="entry name" value="TRICARBOXYLATE-BINDING PROTEIN"/>
    <property type="match status" value="1"/>
</dbReference>